<dbReference type="InterPro" id="IPR036513">
    <property type="entry name" value="STAS_dom_sf"/>
</dbReference>
<dbReference type="GO" id="GO:0016020">
    <property type="term" value="C:membrane"/>
    <property type="evidence" value="ECO:0007669"/>
    <property type="project" value="UniProtKB-SubCell"/>
</dbReference>
<feature type="transmembrane region" description="Helical" evidence="5">
    <location>
        <begin position="219"/>
        <end position="237"/>
    </location>
</feature>
<dbReference type="Gene3D" id="3.30.750.24">
    <property type="entry name" value="STAS domain"/>
    <property type="match status" value="1"/>
</dbReference>
<evidence type="ECO:0000256" key="2">
    <source>
        <dbReference type="ARBA" id="ARBA00022692"/>
    </source>
</evidence>
<dbReference type="InterPro" id="IPR011547">
    <property type="entry name" value="SLC26A/SulP_dom"/>
</dbReference>
<protein>
    <submittedName>
        <fullName evidence="7">Sodium-independent anion transporter</fullName>
    </submittedName>
</protein>
<organism evidence="7 8">
    <name type="scientific">Pseudomonas nitroreducens</name>
    <dbReference type="NCBI Taxonomy" id="46680"/>
    <lineage>
        <taxon>Bacteria</taxon>
        <taxon>Pseudomonadati</taxon>
        <taxon>Pseudomonadota</taxon>
        <taxon>Gammaproteobacteria</taxon>
        <taxon>Pseudomonadales</taxon>
        <taxon>Pseudomonadaceae</taxon>
        <taxon>Pseudomonas</taxon>
    </lineage>
</organism>
<dbReference type="Pfam" id="PF13466">
    <property type="entry name" value="STAS_2"/>
    <property type="match status" value="1"/>
</dbReference>
<feature type="transmembrane region" description="Helical" evidence="5">
    <location>
        <begin position="111"/>
        <end position="129"/>
    </location>
</feature>
<dbReference type="STRING" id="46680.GCA_000807755_00648"/>
<dbReference type="RefSeq" id="WP_088417067.1">
    <property type="nucleotide sequence ID" value="NZ_NJBA01000003.1"/>
</dbReference>
<evidence type="ECO:0000256" key="4">
    <source>
        <dbReference type="ARBA" id="ARBA00023136"/>
    </source>
</evidence>
<evidence type="ECO:0000259" key="6">
    <source>
        <dbReference type="PROSITE" id="PS50801"/>
    </source>
</evidence>
<feature type="transmembrane region" description="Helical" evidence="5">
    <location>
        <begin position="291"/>
        <end position="309"/>
    </location>
</feature>
<evidence type="ECO:0000313" key="8">
    <source>
        <dbReference type="Proteomes" id="UP000198145"/>
    </source>
</evidence>
<reference evidence="7 8" key="1">
    <citation type="submission" date="2017-06" db="EMBL/GenBank/DDBJ databases">
        <title>Draft genome of Pseudomonas nitroreducens DF05.</title>
        <authorList>
            <person name="Iyer R."/>
        </authorList>
    </citation>
    <scope>NUCLEOTIDE SEQUENCE [LARGE SCALE GENOMIC DNA]</scope>
    <source>
        <strain evidence="7 8">DF05</strain>
    </source>
</reference>
<dbReference type="PANTHER" id="PTHR43310:SF1">
    <property type="entry name" value="SULFATE TRANSPORTER YBAR-RELATED"/>
    <property type="match status" value="1"/>
</dbReference>
<dbReference type="PANTHER" id="PTHR43310">
    <property type="entry name" value="SULFATE TRANSPORTER YBAR-RELATED"/>
    <property type="match status" value="1"/>
</dbReference>
<feature type="transmembrane region" description="Helical" evidence="5">
    <location>
        <begin position="257"/>
        <end position="279"/>
    </location>
</feature>
<comment type="subcellular location">
    <subcellularLocation>
        <location evidence="1">Membrane</location>
        <topology evidence="1">Multi-pass membrane protein</topology>
    </subcellularLocation>
</comment>
<evidence type="ECO:0000256" key="3">
    <source>
        <dbReference type="ARBA" id="ARBA00022989"/>
    </source>
</evidence>
<comment type="caution">
    <text evidence="7">The sequence shown here is derived from an EMBL/GenBank/DDBJ whole genome shotgun (WGS) entry which is preliminary data.</text>
</comment>
<feature type="transmembrane region" description="Helical" evidence="5">
    <location>
        <begin position="81"/>
        <end position="99"/>
    </location>
</feature>
<dbReference type="Proteomes" id="UP000198145">
    <property type="component" value="Unassembled WGS sequence"/>
</dbReference>
<keyword evidence="2 5" id="KW-0812">Transmembrane</keyword>
<keyword evidence="4 5" id="KW-0472">Membrane</keyword>
<name>A0A246F963_PSENT</name>
<evidence type="ECO:0000313" key="7">
    <source>
        <dbReference type="EMBL" id="OWP50865.1"/>
    </source>
</evidence>
<evidence type="ECO:0000256" key="1">
    <source>
        <dbReference type="ARBA" id="ARBA00004141"/>
    </source>
</evidence>
<feature type="transmembrane region" description="Helical" evidence="5">
    <location>
        <begin position="36"/>
        <end position="53"/>
    </location>
</feature>
<feature type="transmembrane region" description="Helical" evidence="5">
    <location>
        <begin position="144"/>
        <end position="161"/>
    </location>
</feature>
<feature type="domain" description="STAS" evidence="6">
    <location>
        <begin position="396"/>
        <end position="481"/>
    </location>
</feature>
<accession>A0A246F963</accession>
<sequence length="481" mass="51163">MKPARLRADVLAGLTTSFALVPECIAFALVAHLNPLMGLYGAFILCTLTALFGGRPGMVSGAAGSMAVVIVALVVQHGVQYLLATVLLGGVVMILFGLLRLGKLVRMVPHPVMLGFVNGLAIVIAMAQLEHFKDGERWLSGNPLYVMLGLVALTMAVVYGLPKLTRAVPPALVAILGVGLAVYLLGLPTRTLGDMAHIAGGLPPFALPDIPWNLETLRIIAPYAFLMAMVGILETLLTLNLTDEITETRGFPDRECVALGGANIVSGLFGGMGGCAMIGQTVINLSSGGRGRLSGVVAGVMILLFVLFLSPLIERIPLAALVGVMFVVSQQTFAWASLRVLNKVPLSDVLVIVAVTAITVATDLAVAVFCGIILAALDFAWKHARELYADIHDETDGSKLYRVHGTLFFASTTPFLNQFDPANDPPQVTLDCAHLSFVDYSAIAALMTLRERYSKAGKHLRVVHLSERCKQLLKRAGAQHA</sequence>
<dbReference type="EMBL" id="NJBA01000003">
    <property type="protein sequence ID" value="OWP50865.1"/>
    <property type="molecule type" value="Genomic_DNA"/>
</dbReference>
<dbReference type="AlphaFoldDB" id="A0A246F963"/>
<dbReference type="CDD" id="cd07042">
    <property type="entry name" value="STAS_SulP_like_sulfate_transporter"/>
    <property type="match status" value="1"/>
</dbReference>
<dbReference type="InterPro" id="IPR002645">
    <property type="entry name" value="STAS_dom"/>
</dbReference>
<feature type="transmembrane region" description="Helical" evidence="5">
    <location>
        <begin position="168"/>
        <end position="186"/>
    </location>
</feature>
<keyword evidence="3 5" id="KW-1133">Transmembrane helix</keyword>
<feature type="transmembrane region" description="Helical" evidence="5">
    <location>
        <begin position="350"/>
        <end position="377"/>
    </location>
</feature>
<evidence type="ECO:0000256" key="5">
    <source>
        <dbReference type="SAM" id="Phobius"/>
    </source>
</evidence>
<dbReference type="eggNOG" id="COG0659">
    <property type="taxonomic scope" value="Bacteria"/>
</dbReference>
<feature type="transmembrane region" description="Helical" evidence="5">
    <location>
        <begin position="316"/>
        <end position="338"/>
    </location>
</feature>
<proteinExistence type="predicted"/>
<gene>
    <name evidence="7" type="ORF">CEG18_08280</name>
</gene>
<dbReference type="Pfam" id="PF00916">
    <property type="entry name" value="Sulfate_transp"/>
    <property type="match status" value="1"/>
</dbReference>
<dbReference type="InterPro" id="IPR052706">
    <property type="entry name" value="Membrane-Transporter-like"/>
</dbReference>
<dbReference type="SUPFAM" id="SSF52091">
    <property type="entry name" value="SpoIIaa-like"/>
    <property type="match status" value="1"/>
</dbReference>
<dbReference type="PROSITE" id="PS50801">
    <property type="entry name" value="STAS"/>
    <property type="match status" value="1"/>
</dbReference>
<dbReference type="InterPro" id="IPR058548">
    <property type="entry name" value="MlaB-like_STAS"/>
</dbReference>